<dbReference type="Proteomes" id="UP000813463">
    <property type="component" value="Chromosome 3"/>
</dbReference>
<dbReference type="Gene3D" id="1.10.340.70">
    <property type="match status" value="1"/>
</dbReference>
<keyword evidence="1" id="KW-0233">DNA recombination</keyword>
<keyword evidence="6" id="KW-1185">Reference proteome</keyword>
<feature type="compositionally biased region" description="Acidic residues" evidence="2">
    <location>
        <begin position="34"/>
        <end position="43"/>
    </location>
</feature>
<dbReference type="InterPro" id="IPR036397">
    <property type="entry name" value="RNaseH_sf"/>
</dbReference>
<feature type="compositionally biased region" description="Basic and acidic residues" evidence="2">
    <location>
        <begin position="276"/>
        <end position="313"/>
    </location>
</feature>
<name>A0ABM3RHI6_SPIOL</name>
<dbReference type="RefSeq" id="XP_056695085.1">
    <property type="nucleotide sequence ID" value="XM_056839107.1"/>
</dbReference>
<dbReference type="InterPro" id="IPR041588">
    <property type="entry name" value="Integrase_H2C2"/>
</dbReference>
<dbReference type="Gene3D" id="3.30.70.270">
    <property type="match status" value="1"/>
</dbReference>
<feature type="domain" description="RNase H type-1" evidence="4">
    <location>
        <begin position="1119"/>
        <end position="1248"/>
    </location>
</feature>
<feature type="region of interest" description="Disordered" evidence="2">
    <location>
        <begin position="1"/>
        <end position="83"/>
    </location>
</feature>
<evidence type="ECO:0000259" key="4">
    <source>
        <dbReference type="PROSITE" id="PS50879"/>
    </source>
</evidence>
<dbReference type="PANTHER" id="PTHR48475:SF2">
    <property type="entry name" value="RIBONUCLEASE H"/>
    <property type="match status" value="1"/>
</dbReference>
<dbReference type="SUPFAM" id="SSF53098">
    <property type="entry name" value="Ribonuclease H-like"/>
    <property type="match status" value="2"/>
</dbReference>
<dbReference type="InterPro" id="IPR002156">
    <property type="entry name" value="RNaseH_domain"/>
</dbReference>
<dbReference type="Pfam" id="PF00078">
    <property type="entry name" value="RVT_1"/>
    <property type="match status" value="1"/>
</dbReference>
<dbReference type="InterPro" id="IPR041577">
    <property type="entry name" value="RT_RNaseH_2"/>
</dbReference>
<dbReference type="InterPro" id="IPR005162">
    <property type="entry name" value="Retrotrans_gag_dom"/>
</dbReference>
<feature type="region of interest" description="Disordered" evidence="2">
    <location>
        <begin position="268"/>
        <end position="313"/>
    </location>
</feature>
<gene>
    <name evidence="7" type="primary">LOC110801977</name>
</gene>
<feature type="region of interest" description="Disordered" evidence="2">
    <location>
        <begin position="396"/>
        <end position="427"/>
    </location>
</feature>
<dbReference type="GeneID" id="110801977"/>
<dbReference type="InterPro" id="IPR001584">
    <property type="entry name" value="Integrase_cat-core"/>
</dbReference>
<dbReference type="Gene3D" id="3.30.420.10">
    <property type="entry name" value="Ribonuclease H-like superfamily/Ribonuclease H"/>
    <property type="match status" value="2"/>
</dbReference>
<dbReference type="Pfam" id="PF17921">
    <property type="entry name" value="Integrase_H2C2"/>
    <property type="match status" value="1"/>
</dbReference>
<feature type="domain" description="Integrase catalytic" evidence="5">
    <location>
        <begin position="1404"/>
        <end position="1564"/>
    </location>
</feature>
<feature type="domain" description="Reverse transcriptase" evidence="3">
    <location>
        <begin position="737"/>
        <end position="916"/>
    </location>
</feature>
<dbReference type="PROSITE" id="PS50878">
    <property type="entry name" value="RT_POL"/>
    <property type="match status" value="1"/>
</dbReference>
<dbReference type="Pfam" id="PF13456">
    <property type="entry name" value="RVT_3"/>
    <property type="match status" value="1"/>
</dbReference>
<dbReference type="CDD" id="cd09279">
    <property type="entry name" value="RNase_HI_like"/>
    <property type="match status" value="1"/>
</dbReference>
<organism evidence="6 7">
    <name type="scientific">Spinacia oleracea</name>
    <name type="common">Spinach</name>
    <dbReference type="NCBI Taxonomy" id="3562"/>
    <lineage>
        <taxon>Eukaryota</taxon>
        <taxon>Viridiplantae</taxon>
        <taxon>Streptophyta</taxon>
        <taxon>Embryophyta</taxon>
        <taxon>Tracheophyta</taxon>
        <taxon>Spermatophyta</taxon>
        <taxon>Magnoliopsida</taxon>
        <taxon>eudicotyledons</taxon>
        <taxon>Gunneridae</taxon>
        <taxon>Pentapetalae</taxon>
        <taxon>Caryophyllales</taxon>
        <taxon>Chenopodiaceae</taxon>
        <taxon>Chenopodioideae</taxon>
        <taxon>Anserineae</taxon>
        <taxon>Spinacia</taxon>
    </lineage>
</organism>
<dbReference type="PROSITE" id="PS50994">
    <property type="entry name" value="INTEGRASE"/>
    <property type="match status" value="1"/>
</dbReference>
<reference evidence="6" key="1">
    <citation type="journal article" date="2021" name="Nat. Commun.">
        <title>Genomic analyses provide insights into spinach domestication and the genetic basis of agronomic traits.</title>
        <authorList>
            <person name="Cai X."/>
            <person name="Sun X."/>
            <person name="Xu C."/>
            <person name="Sun H."/>
            <person name="Wang X."/>
            <person name="Ge C."/>
            <person name="Zhang Z."/>
            <person name="Wang Q."/>
            <person name="Fei Z."/>
            <person name="Jiao C."/>
            <person name="Wang Q."/>
        </authorList>
    </citation>
    <scope>NUCLEOTIDE SEQUENCE [LARGE SCALE GENOMIC DNA]</scope>
    <source>
        <strain evidence="6">cv. Varoflay</strain>
    </source>
</reference>
<dbReference type="Pfam" id="PF00665">
    <property type="entry name" value="rve"/>
    <property type="match status" value="1"/>
</dbReference>
<evidence type="ECO:0000256" key="1">
    <source>
        <dbReference type="ARBA" id="ARBA00023172"/>
    </source>
</evidence>
<dbReference type="SUPFAM" id="SSF56672">
    <property type="entry name" value="DNA/RNA polymerases"/>
    <property type="match status" value="1"/>
</dbReference>
<evidence type="ECO:0000259" key="3">
    <source>
        <dbReference type="PROSITE" id="PS50878"/>
    </source>
</evidence>
<protein>
    <submittedName>
        <fullName evidence="7">Uncharacterized protein</fullName>
    </submittedName>
</protein>
<feature type="compositionally biased region" description="Polar residues" evidence="2">
    <location>
        <begin position="18"/>
        <end position="31"/>
    </location>
</feature>
<evidence type="ECO:0000259" key="5">
    <source>
        <dbReference type="PROSITE" id="PS50994"/>
    </source>
</evidence>
<reference evidence="7" key="2">
    <citation type="submission" date="2025-08" db="UniProtKB">
        <authorList>
            <consortium name="RefSeq"/>
        </authorList>
    </citation>
    <scope>IDENTIFICATION</scope>
    <source>
        <tissue evidence="7">Leaf</tissue>
    </source>
</reference>
<dbReference type="InterPro" id="IPR043128">
    <property type="entry name" value="Rev_trsase/Diguanyl_cyclase"/>
</dbReference>
<dbReference type="Gene3D" id="3.10.10.10">
    <property type="entry name" value="HIV Type 1 Reverse Transcriptase, subunit A, domain 1"/>
    <property type="match status" value="1"/>
</dbReference>
<dbReference type="InterPro" id="IPR043502">
    <property type="entry name" value="DNA/RNA_pol_sf"/>
</dbReference>
<evidence type="ECO:0000256" key="2">
    <source>
        <dbReference type="SAM" id="MobiDB-lite"/>
    </source>
</evidence>
<feature type="compositionally biased region" description="Basic and acidic residues" evidence="2">
    <location>
        <begin position="399"/>
        <end position="427"/>
    </location>
</feature>
<dbReference type="Pfam" id="PF17919">
    <property type="entry name" value="RT_RNaseH_2"/>
    <property type="match status" value="1"/>
</dbReference>
<evidence type="ECO:0000313" key="6">
    <source>
        <dbReference type="Proteomes" id="UP000813463"/>
    </source>
</evidence>
<evidence type="ECO:0000313" key="7">
    <source>
        <dbReference type="RefSeq" id="XP_056695085.1"/>
    </source>
</evidence>
<dbReference type="InterPro" id="IPR021109">
    <property type="entry name" value="Peptidase_aspartic_dom_sf"/>
</dbReference>
<dbReference type="PANTHER" id="PTHR48475">
    <property type="entry name" value="RIBONUCLEASE H"/>
    <property type="match status" value="1"/>
</dbReference>
<dbReference type="Gene3D" id="2.40.70.10">
    <property type="entry name" value="Acid Proteases"/>
    <property type="match status" value="1"/>
</dbReference>
<proteinExistence type="predicted"/>
<dbReference type="Pfam" id="PF03732">
    <property type="entry name" value="Retrotrans_gag"/>
    <property type="match status" value="1"/>
</dbReference>
<dbReference type="PROSITE" id="PS50879">
    <property type="entry name" value="RNASE_H_1"/>
    <property type="match status" value="1"/>
</dbReference>
<sequence length="1693" mass="192540">MRTTPEVEVEQRRKRPRPQNSPNVWRRNLQQEMEGADSQEYEAESITPSRAQPRARTEQAPSQRHHSWSGMPNPTRAIVKPDNSPFCDEILSEKMEKIKMPTCKYSGKSDPTNHLSAFGGHMMLYTNTDSMWCKVFPSTLEGIAQSWFGKIPKGTITSFRQLAILFRTQYVANIARERMTGELMSVIQGPQESLREYISRFNMEASNIPKLQQEVAVLTMMTGLRDGEFKSYLGRKSFTTLAEVLGKANEFIKSEEIGRATSRRYVASENNYGSQSKKEPYKKEYPDKRENQQPRKDWHGQVRGRGNEFKTEKRGKFNEYTPLVASRTQIFAISKEDEKWQRPPKMYNKYRDTKKYCDFHKYHGHLTEECTHLKDNIEDLIRRGYLTQFKAKSSYSRTYENRDDDGRFDNRKTEQKQNHPADQKRSNDILVITGGPVYAGTTASGAKASVSEFKHQVNYINLGKWPAPPKIPQCTFTEDDCKGIIYPHDDPMVLALDVANRKIHRILIDGGSSANIQFLPAFQELQIEEKHVKPVNYPVIGFTGATVIPEGIVSLPVQIGQGKDIKDVMVDFMIVKVPAAYNAILGRPFIHDAGAVVSTYHLTMMYTTNDNRSAKVKGNQEQAKRCYHTALKQPPRPPPLAEADIPLSRKRKRAERKKDALLDMENFEHREEGLLKPAPAEETEEIELEEGVEERTVRIGTDIDLSLRRSQASKTEEKNFSTEKNVAIQEEISKLLAAKFIEECDYPEWLANVVMVKKANGQWRMCVDFTDLNRACPKDCYPLPRIDQLVDSTSGHALLSFMDAFSGYHQISLLESDRKKAAFITDTGVYNYRAMPFGLKNAGATYQKLVDKIFAGQKGRNVEVYVDDSIVKSKKEADHIEDLKETFATLRQFGMKLNPKKCVFGVKSGKFLGFLVSERGIDANPEKVEDILNLPEPKNIRDIQRLTGKMAALTREYKTFKWEEEQEKAFKEVKNHLKSLPTIARPEVGDILQLYISASKKTVAAALVVEKDKIQQPVYFVSHILNPAEQRYPLIEKMAFAIMIAARKLKPYFDAHKVKVLTNQPLEKSLQRLDSSGRLLKWAVELSEYDIEYKPRTAIKEQALADFIAEASYEEEEEPLGTWQISVDGSAAVTGSGAGIIMVSPEGNVFEYAIKFKFKASNNEAEYEAAIAGIQMCKAADAKKIVLKTDSQLVASQYRGEYEAREPSMQRYLALMKEAVAQLESFEIQLVPRAENNQADALSKLASSTLQDLERTVMVEVQEEKSIDKKPAVNFIDTEPQWYDSIVSYKLGRGLPTAEQEQKKVKRNAHWFVIYQGKLYKKSFSLPLLRCVSIEESQRVIEEIHEGICGNHIGGRTLALKALRAGYYWPTMVSDSQAYVKKCNKCQKFAPVINQPSNDLQPIINPIPFAQWGMDILGPFTAASGGRKFLIVAVDYFTKWIEAEPTKSITAKRMKDFIWKNIVTRFGIPESLVFDHGTQFDCTPIKDYCAELRIKFAYASVCHPQSNGQAEAANKQILGALRKKVEDFKGAWADLIPEILWSNRTTEKKEATEESPYKLAFGAEAVLPVEVGLPSFRVQYYEEGTNEQRMREALDLLPEARLQAELRLAANKEKMSRAYNKRVKHRPMQVGDLVLRRTAATGKGKAEGKFTANWEGPYQITKEVAPGSYHLMTMEGRELKNSWNANMLKKYYV</sequence>
<accession>A0ABM3RHI6</accession>
<dbReference type="CDD" id="cd00303">
    <property type="entry name" value="retropepsin_like"/>
    <property type="match status" value="1"/>
</dbReference>
<dbReference type="InterPro" id="IPR000477">
    <property type="entry name" value="RT_dom"/>
</dbReference>
<dbReference type="CDD" id="cd01647">
    <property type="entry name" value="RT_LTR"/>
    <property type="match status" value="1"/>
</dbReference>
<dbReference type="InterPro" id="IPR012337">
    <property type="entry name" value="RNaseH-like_sf"/>
</dbReference>